<gene>
    <name evidence="2" type="ORF">GM676_09085</name>
</gene>
<evidence type="ECO:0000313" key="2">
    <source>
        <dbReference type="EMBL" id="MTV37739.1"/>
    </source>
</evidence>
<feature type="chain" id="PRO_5026713390" description="Ion channel protein Tsx" evidence="1">
    <location>
        <begin position="25"/>
        <end position="273"/>
    </location>
</feature>
<organism evidence="2 3">
    <name type="scientific">Duganella radicis</name>
    <dbReference type="NCBI Taxonomy" id="551988"/>
    <lineage>
        <taxon>Bacteria</taxon>
        <taxon>Pseudomonadati</taxon>
        <taxon>Pseudomonadota</taxon>
        <taxon>Betaproteobacteria</taxon>
        <taxon>Burkholderiales</taxon>
        <taxon>Oxalobacteraceae</taxon>
        <taxon>Telluria group</taxon>
        <taxon>Duganella</taxon>
    </lineage>
</organism>
<comment type="caution">
    <text evidence="2">The sequence shown here is derived from an EMBL/GenBank/DDBJ whole genome shotgun (WGS) entry which is preliminary data.</text>
</comment>
<evidence type="ECO:0000256" key="1">
    <source>
        <dbReference type="SAM" id="SignalP"/>
    </source>
</evidence>
<dbReference type="OrthoDB" id="104801at2"/>
<accession>A0A6L6PG81</accession>
<dbReference type="GO" id="GO:0009279">
    <property type="term" value="C:cell outer membrane"/>
    <property type="evidence" value="ECO:0007669"/>
    <property type="project" value="InterPro"/>
</dbReference>
<dbReference type="EMBL" id="WNKY01000007">
    <property type="protein sequence ID" value="MTV37739.1"/>
    <property type="molecule type" value="Genomic_DNA"/>
</dbReference>
<evidence type="ECO:0000313" key="3">
    <source>
        <dbReference type="Proteomes" id="UP000475582"/>
    </source>
</evidence>
<dbReference type="Proteomes" id="UP000475582">
    <property type="component" value="Unassembled WGS sequence"/>
</dbReference>
<sequence>MHTFCNPRGRAWTLLLGCAATVHAADWSDSAIGLKLGDRFGEPGISQPVEKAIIEYTYVSGDKLGKNLLVGQLLKSDSADPANSGGGGAQELYALYRRTLSLSGLSGQPVAFGPVKDVSLAGRYDVGAKNSPFAPSPRKLYGGVAFDLAVPKGYLELGLYAYHEDNHNGMVGKAVDFDTTYCVDAAWLIPLNLGWQAAWKGIFSQIGKKGADGFGTPTRPETLLHTELLFDLSHSGAKAGLAYEYWRNKFGSDPRVVPGSKANTLMLVAEQHF</sequence>
<dbReference type="InterPro" id="IPR036777">
    <property type="entry name" value="Channel_Tsx-like_sf"/>
</dbReference>
<reference evidence="2 3" key="1">
    <citation type="submission" date="2019-11" db="EMBL/GenBank/DDBJ databases">
        <title>Type strains purchased from KCTC, JCM and DSMZ.</title>
        <authorList>
            <person name="Lu H."/>
        </authorList>
    </citation>
    <scope>NUCLEOTIDE SEQUENCE [LARGE SCALE GENOMIC DNA]</scope>
    <source>
        <strain evidence="2 3">KCTC 22382</strain>
    </source>
</reference>
<evidence type="ECO:0008006" key="4">
    <source>
        <dbReference type="Google" id="ProtNLM"/>
    </source>
</evidence>
<name>A0A6L6PG81_9BURK</name>
<keyword evidence="3" id="KW-1185">Reference proteome</keyword>
<dbReference type="Gene3D" id="2.40.230.20">
    <property type="entry name" value="Nucleoside-specific channel-forming protein, Tsx-like"/>
    <property type="match status" value="1"/>
</dbReference>
<protein>
    <recommendedName>
        <fullName evidence="4">Ion channel protein Tsx</fullName>
    </recommendedName>
</protein>
<proteinExistence type="predicted"/>
<dbReference type="RefSeq" id="WP_155463214.1">
    <property type="nucleotide sequence ID" value="NZ_WNKY01000007.1"/>
</dbReference>
<feature type="signal peptide" evidence="1">
    <location>
        <begin position="1"/>
        <end position="24"/>
    </location>
</feature>
<keyword evidence="1" id="KW-0732">Signal</keyword>
<dbReference type="AlphaFoldDB" id="A0A6L6PG81"/>
<dbReference type="SUPFAM" id="SSF111364">
    <property type="entry name" value="Tsx-like channel"/>
    <property type="match status" value="1"/>
</dbReference>